<sequence length="235" mass="24208">MSPATPTAVDPTLALERALLGRAPVVIGIDEVGRGAIAGPVAVGACAIGARELTAGFPAGLRDSKLLTAKRRVDVEPAARAWVTAAGVGLCSATEIDEFGIIACLAAAAKRALAALHEVGVPVARAAIVLDGSHDWLSPALEHPLDVSVRPKADRDCAVVSAASVIAKVERDALMRSAHESGEYADYAWHSNVGYGSPAHYAALAAHGASSLHRRTWLRAAAAEQTAHPERVVSA</sequence>
<proteinExistence type="inferred from homology"/>
<organism evidence="15 16">
    <name type="scientific">Pseudoclavibacter endophyticus</name>
    <dbReference type="NCBI Taxonomy" id="1778590"/>
    <lineage>
        <taxon>Bacteria</taxon>
        <taxon>Bacillati</taxon>
        <taxon>Actinomycetota</taxon>
        <taxon>Actinomycetes</taxon>
        <taxon>Micrococcales</taxon>
        <taxon>Microbacteriaceae</taxon>
        <taxon>Pseudoclavibacter</taxon>
    </lineage>
</organism>
<dbReference type="GO" id="GO:0005737">
    <property type="term" value="C:cytoplasm"/>
    <property type="evidence" value="ECO:0007669"/>
    <property type="project" value="UniProtKB-SubCell"/>
</dbReference>
<comment type="cofactor">
    <cofactor evidence="2">
        <name>Mg(2+)</name>
        <dbReference type="ChEBI" id="CHEBI:18420"/>
    </cofactor>
</comment>
<dbReference type="PANTHER" id="PTHR10954:SF18">
    <property type="entry name" value="RIBONUCLEASE HII"/>
    <property type="match status" value="1"/>
</dbReference>
<dbReference type="Pfam" id="PF01351">
    <property type="entry name" value="RNase_HII"/>
    <property type="match status" value="1"/>
</dbReference>
<evidence type="ECO:0000256" key="1">
    <source>
        <dbReference type="ARBA" id="ARBA00000077"/>
    </source>
</evidence>
<comment type="subcellular location">
    <subcellularLocation>
        <location evidence="4">Cytoplasm</location>
    </subcellularLocation>
</comment>
<dbReference type="GO" id="GO:0003723">
    <property type="term" value="F:RNA binding"/>
    <property type="evidence" value="ECO:0007669"/>
    <property type="project" value="UniProtKB-UniRule"/>
</dbReference>
<dbReference type="SUPFAM" id="SSF53098">
    <property type="entry name" value="Ribonuclease H-like"/>
    <property type="match status" value="1"/>
</dbReference>
<feature type="binding site" evidence="12">
    <location>
        <position position="31"/>
    </location>
    <ligand>
        <name>a divalent metal cation</name>
        <dbReference type="ChEBI" id="CHEBI:60240"/>
    </ligand>
</feature>
<reference evidence="15 16" key="1">
    <citation type="submission" date="2019-09" db="EMBL/GenBank/DDBJ databases">
        <title>Phylogeny of genus Pseudoclavibacter and closely related genus.</title>
        <authorList>
            <person name="Li Y."/>
        </authorList>
    </citation>
    <scope>NUCLEOTIDE SEQUENCE [LARGE SCALE GENOMIC DNA]</scope>
    <source>
        <strain evidence="15 16">EGI 60007</strain>
    </source>
</reference>
<keyword evidence="7 12" id="KW-0540">Nuclease</keyword>
<dbReference type="GO" id="GO:0046872">
    <property type="term" value="F:metal ion binding"/>
    <property type="evidence" value="ECO:0007669"/>
    <property type="project" value="UniProtKB-KW"/>
</dbReference>
<dbReference type="Gene3D" id="3.30.420.10">
    <property type="entry name" value="Ribonuclease H-like superfamily/Ribonuclease H"/>
    <property type="match status" value="1"/>
</dbReference>
<evidence type="ECO:0000256" key="9">
    <source>
        <dbReference type="ARBA" id="ARBA00022759"/>
    </source>
</evidence>
<dbReference type="GO" id="GO:0032299">
    <property type="term" value="C:ribonuclease H2 complex"/>
    <property type="evidence" value="ECO:0007669"/>
    <property type="project" value="TreeGrafter"/>
</dbReference>
<dbReference type="EMBL" id="WBJY01000003">
    <property type="protein sequence ID" value="KAB1647889.1"/>
    <property type="molecule type" value="Genomic_DNA"/>
</dbReference>
<evidence type="ECO:0000256" key="3">
    <source>
        <dbReference type="ARBA" id="ARBA00004065"/>
    </source>
</evidence>
<dbReference type="EC" id="3.1.26.4" evidence="13"/>
<dbReference type="AlphaFoldDB" id="A0A6H9WJR2"/>
<evidence type="ECO:0000256" key="2">
    <source>
        <dbReference type="ARBA" id="ARBA00001946"/>
    </source>
</evidence>
<evidence type="ECO:0000256" key="5">
    <source>
        <dbReference type="ARBA" id="ARBA00007383"/>
    </source>
</evidence>
<dbReference type="GO" id="GO:0006298">
    <property type="term" value="P:mismatch repair"/>
    <property type="evidence" value="ECO:0007669"/>
    <property type="project" value="TreeGrafter"/>
</dbReference>
<dbReference type="PROSITE" id="PS51975">
    <property type="entry name" value="RNASE_H_2"/>
    <property type="match status" value="1"/>
</dbReference>
<feature type="binding site" evidence="12">
    <location>
        <position position="30"/>
    </location>
    <ligand>
        <name>a divalent metal cation</name>
        <dbReference type="ChEBI" id="CHEBI:60240"/>
    </ligand>
</feature>
<name>A0A6H9WJR2_9MICO</name>
<evidence type="ECO:0000259" key="14">
    <source>
        <dbReference type="PROSITE" id="PS51975"/>
    </source>
</evidence>
<dbReference type="InterPro" id="IPR024567">
    <property type="entry name" value="RNase_HII/HIII_dom"/>
</dbReference>
<evidence type="ECO:0000256" key="12">
    <source>
        <dbReference type="PROSITE-ProRule" id="PRU01319"/>
    </source>
</evidence>
<keyword evidence="16" id="KW-1185">Reference proteome</keyword>
<dbReference type="OrthoDB" id="9803420at2"/>
<dbReference type="InterPro" id="IPR036397">
    <property type="entry name" value="RNaseH_sf"/>
</dbReference>
<dbReference type="GO" id="GO:0043137">
    <property type="term" value="P:DNA replication, removal of RNA primer"/>
    <property type="evidence" value="ECO:0007669"/>
    <property type="project" value="TreeGrafter"/>
</dbReference>
<keyword evidence="6" id="KW-0963">Cytoplasm</keyword>
<evidence type="ECO:0000256" key="4">
    <source>
        <dbReference type="ARBA" id="ARBA00004496"/>
    </source>
</evidence>
<comment type="catalytic activity">
    <reaction evidence="1 12 13">
        <text>Endonucleolytic cleavage to 5'-phosphomonoester.</text>
        <dbReference type="EC" id="3.1.26.4"/>
    </reaction>
</comment>
<evidence type="ECO:0000256" key="8">
    <source>
        <dbReference type="ARBA" id="ARBA00022723"/>
    </source>
</evidence>
<dbReference type="GO" id="GO:0004523">
    <property type="term" value="F:RNA-DNA hybrid ribonuclease activity"/>
    <property type="evidence" value="ECO:0007669"/>
    <property type="project" value="UniProtKB-UniRule"/>
</dbReference>
<evidence type="ECO:0000313" key="16">
    <source>
        <dbReference type="Proteomes" id="UP000431744"/>
    </source>
</evidence>
<evidence type="ECO:0000256" key="11">
    <source>
        <dbReference type="ARBA" id="ARBA00023211"/>
    </source>
</evidence>
<keyword evidence="8 12" id="KW-0479">Metal-binding</keyword>
<feature type="binding site" evidence="12">
    <location>
        <position position="131"/>
    </location>
    <ligand>
        <name>a divalent metal cation</name>
        <dbReference type="ChEBI" id="CHEBI:60240"/>
    </ligand>
</feature>
<dbReference type="InterPro" id="IPR022898">
    <property type="entry name" value="RNase_HII"/>
</dbReference>
<dbReference type="CDD" id="cd07182">
    <property type="entry name" value="RNase_HII_bacteria_HII_like"/>
    <property type="match status" value="1"/>
</dbReference>
<dbReference type="NCBIfam" id="NF000595">
    <property type="entry name" value="PRK00015.1-3"/>
    <property type="match status" value="1"/>
</dbReference>
<evidence type="ECO:0000256" key="6">
    <source>
        <dbReference type="ARBA" id="ARBA00022490"/>
    </source>
</evidence>
<dbReference type="RefSeq" id="WP_158029782.1">
    <property type="nucleotide sequence ID" value="NZ_BMHG01000001.1"/>
</dbReference>
<comment type="function">
    <text evidence="3 13">Endonuclease that specifically degrades the RNA of RNA-DNA hybrids.</text>
</comment>
<comment type="caution">
    <text evidence="15">The sequence shown here is derived from an EMBL/GenBank/DDBJ whole genome shotgun (WGS) entry which is preliminary data.</text>
</comment>
<comment type="similarity">
    <text evidence="5 13">Belongs to the RNase HII family.</text>
</comment>
<evidence type="ECO:0000313" key="15">
    <source>
        <dbReference type="EMBL" id="KAB1647889.1"/>
    </source>
</evidence>
<dbReference type="InterPro" id="IPR001352">
    <property type="entry name" value="RNase_HII/HIII"/>
</dbReference>
<keyword evidence="9 12" id="KW-0255">Endonuclease</keyword>
<dbReference type="InterPro" id="IPR012337">
    <property type="entry name" value="RNaseH-like_sf"/>
</dbReference>
<gene>
    <name evidence="15" type="ORF">F8O04_12800</name>
</gene>
<keyword evidence="10 12" id="KW-0378">Hydrolase</keyword>
<evidence type="ECO:0000256" key="7">
    <source>
        <dbReference type="ARBA" id="ARBA00022722"/>
    </source>
</evidence>
<protein>
    <recommendedName>
        <fullName evidence="13">Ribonuclease</fullName>
        <ecNumber evidence="13">3.1.26.4</ecNumber>
    </recommendedName>
</protein>
<comment type="cofactor">
    <cofactor evidence="12">
        <name>Mn(2+)</name>
        <dbReference type="ChEBI" id="CHEBI:29035"/>
    </cofactor>
    <cofactor evidence="12">
        <name>Mg(2+)</name>
        <dbReference type="ChEBI" id="CHEBI:18420"/>
    </cofactor>
    <text evidence="12">Manganese or magnesium. Binds 1 divalent metal ion per monomer in the absence of substrate. May bind a second metal ion after substrate binding.</text>
</comment>
<evidence type="ECO:0000256" key="13">
    <source>
        <dbReference type="RuleBase" id="RU003515"/>
    </source>
</evidence>
<evidence type="ECO:0000256" key="10">
    <source>
        <dbReference type="ARBA" id="ARBA00022801"/>
    </source>
</evidence>
<dbReference type="PANTHER" id="PTHR10954">
    <property type="entry name" value="RIBONUCLEASE H2 SUBUNIT A"/>
    <property type="match status" value="1"/>
</dbReference>
<feature type="domain" description="RNase H type-2" evidence="14">
    <location>
        <begin position="24"/>
        <end position="229"/>
    </location>
</feature>
<dbReference type="Proteomes" id="UP000431744">
    <property type="component" value="Unassembled WGS sequence"/>
</dbReference>
<accession>A0A6H9WJR2</accession>
<keyword evidence="11" id="KW-0464">Manganese</keyword>